<feature type="domain" description="Capsule synthesis protein CapA" evidence="2">
    <location>
        <begin position="8"/>
        <end position="255"/>
    </location>
</feature>
<dbReference type="SMART" id="SM00854">
    <property type="entry name" value="PGA_cap"/>
    <property type="match status" value="1"/>
</dbReference>
<comment type="similarity">
    <text evidence="1">Belongs to the CapA family.</text>
</comment>
<reference evidence="3 4" key="1">
    <citation type="submission" date="2022-05" db="EMBL/GenBank/DDBJ databases">
        <title>Genome Resource of Streptomyces lavenduligriseus GA1-1, a Strain with Broad-Spectrum Antifungal Activity against Phytopathogenic Fungi.</title>
        <authorList>
            <person name="Qi D."/>
        </authorList>
    </citation>
    <scope>NUCLEOTIDE SEQUENCE [LARGE SCALE GENOMIC DNA]</scope>
    <source>
        <strain evidence="3 4">GA1-1</strain>
    </source>
</reference>
<dbReference type="PANTHER" id="PTHR33393:SF13">
    <property type="entry name" value="PGA BIOSYNTHESIS PROTEIN CAPA"/>
    <property type="match status" value="1"/>
</dbReference>
<dbReference type="InterPro" id="IPR029052">
    <property type="entry name" value="Metallo-depent_PP-like"/>
</dbReference>
<dbReference type="CDD" id="cd07381">
    <property type="entry name" value="MPP_CapA"/>
    <property type="match status" value="1"/>
</dbReference>
<evidence type="ECO:0000259" key="2">
    <source>
        <dbReference type="SMART" id="SM00854"/>
    </source>
</evidence>
<keyword evidence="4" id="KW-1185">Reference proteome</keyword>
<dbReference type="Proteomes" id="UP001202052">
    <property type="component" value="Unassembled WGS sequence"/>
</dbReference>
<dbReference type="Pfam" id="PF09587">
    <property type="entry name" value="PGA_cap"/>
    <property type="match status" value="1"/>
</dbReference>
<comment type="caution">
    <text evidence="3">The sequence shown here is derived from an EMBL/GenBank/DDBJ whole genome shotgun (WGS) entry which is preliminary data.</text>
</comment>
<evidence type="ECO:0000313" key="4">
    <source>
        <dbReference type="Proteomes" id="UP001202052"/>
    </source>
</evidence>
<dbReference type="PANTHER" id="PTHR33393">
    <property type="entry name" value="POLYGLUTAMINE SYNTHESIS ACCESSORY PROTEIN RV0574C-RELATED"/>
    <property type="match status" value="1"/>
</dbReference>
<sequence>MDRGVSFTVIAGGDVLVHPPLIEQAARDARAAGGQGLDFGPMLAGLRSTVSRADLAICHLETPLAPAGGPFTGFPRFAAPPQIATALSDVGFHSCSTASNHVLDQGEAGVRRTLDALDAAGLRHAGSARNRAEADRPNIIEVKGVPVAHLSYSYGFGGRLRPADKPWLANVVGERVLDEARRARRAGAEVVVLSMHWGREHVHEPSPRQLAWAEELTAGSSVDVILGHHAHAVQPFERVNGTWVVYGHGNLLARHRVPRGTTEEGLLSWFRFVRADGSWRIRRLGFIPTFIDLTGPVRVVALPAALAEPGLPPERRSRYERAYQRTRTVALCRGAGCGRRCAAHPTA</sequence>
<gene>
    <name evidence="3" type="ORF">M4438_33410</name>
</gene>
<protein>
    <submittedName>
        <fullName evidence="3">CapA family protein</fullName>
    </submittedName>
</protein>
<organism evidence="3 4">
    <name type="scientific">Streptomyces lavenduligriseus</name>
    <dbReference type="NCBI Taxonomy" id="67315"/>
    <lineage>
        <taxon>Bacteria</taxon>
        <taxon>Bacillati</taxon>
        <taxon>Actinomycetota</taxon>
        <taxon>Actinomycetes</taxon>
        <taxon>Kitasatosporales</taxon>
        <taxon>Streptomycetaceae</taxon>
        <taxon>Streptomyces</taxon>
    </lineage>
</organism>
<dbReference type="SUPFAM" id="SSF56300">
    <property type="entry name" value="Metallo-dependent phosphatases"/>
    <property type="match status" value="1"/>
</dbReference>
<evidence type="ECO:0000313" key="3">
    <source>
        <dbReference type="EMBL" id="MCL3998342.1"/>
    </source>
</evidence>
<dbReference type="EMBL" id="JAMCCK010000061">
    <property type="protein sequence ID" value="MCL3998342.1"/>
    <property type="molecule type" value="Genomic_DNA"/>
</dbReference>
<dbReference type="RefSeq" id="WP_249493023.1">
    <property type="nucleotide sequence ID" value="NZ_JAMCCK010000061.1"/>
</dbReference>
<dbReference type="Gene3D" id="3.60.21.10">
    <property type="match status" value="1"/>
</dbReference>
<dbReference type="InterPro" id="IPR052169">
    <property type="entry name" value="CW_Biosynth-Accessory"/>
</dbReference>
<proteinExistence type="inferred from homology"/>
<accession>A0ABT0P3L5</accession>
<dbReference type="InterPro" id="IPR019079">
    <property type="entry name" value="Capsule_synth_CapA"/>
</dbReference>
<name>A0ABT0P3L5_9ACTN</name>
<evidence type="ECO:0000256" key="1">
    <source>
        <dbReference type="ARBA" id="ARBA00005662"/>
    </source>
</evidence>